<evidence type="ECO:0000256" key="7">
    <source>
        <dbReference type="ARBA" id="ARBA00023242"/>
    </source>
</evidence>
<dbReference type="Pfam" id="PF24048">
    <property type="entry name" value="LRR_NXF1-5"/>
    <property type="match status" value="1"/>
</dbReference>
<dbReference type="GO" id="GO:0005634">
    <property type="term" value="C:nucleus"/>
    <property type="evidence" value="ECO:0007669"/>
    <property type="project" value="UniProtKB-SubCell"/>
</dbReference>
<feature type="compositionally biased region" description="Low complexity" evidence="8">
    <location>
        <begin position="19"/>
        <end position="42"/>
    </location>
</feature>
<dbReference type="Gene3D" id="3.80.10.10">
    <property type="entry name" value="Ribonuclease Inhibitor"/>
    <property type="match status" value="1"/>
</dbReference>
<dbReference type="AlphaFoldDB" id="A0A8H7PGR3"/>
<reference evidence="11" key="1">
    <citation type="submission" date="2020-12" db="EMBL/GenBank/DDBJ databases">
        <title>Metabolic potential, ecology and presence of endohyphal bacteria is reflected in genomic diversity of Mucoromycotina.</title>
        <authorList>
            <person name="Muszewska A."/>
            <person name="Okrasinska A."/>
            <person name="Steczkiewicz K."/>
            <person name="Drgas O."/>
            <person name="Orlowska M."/>
            <person name="Perlinska-Lenart U."/>
            <person name="Aleksandrzak-Piekarczyk T."/>
            <person name="Szatraj K."/>
            <person name="Zielenkiewicz U."/>
            <person name="Pilsyk S."/>
            <person name="Malc E."/>
            <person name="Mieczkowski P."/>
            <person name="Kruszewska J.S."/>
            <person name="Biernat P."/>
            <person name="Pawlowska J."/>
        </authorList>
    </citation>
    <scope>NUCLEOTIDE SEQUENCE</scope>
    <source>
        <strain evidence="11">WA0000067209</strain>
    </source>
</reference>
<proteinExistence type="inferred from homology"/>
<dbReference type="InterPro" id="IPR057125">
    <property type="entry name" value="NXF1/2/3/5-like_LRR"/>
</dbReference>
<keyword evidence="5" id="KW-0677">Repeat</keyword>
<dbReference type="PANTHER" id="PTHR10662:SF22">
    <property type="entry name" value="NUCLEAR RNA EXPORT FACTOR 1"/>
    <property type="match status" value="1"/>
</dbReference>
<keyword evidence="6" id="KW-0509">mRNA transport</keyword>
<evidence type="ECO:0000256" key="3">
    <source>
        <dbReference type="ARBA" id="ARBA00022448"/>
    </source>
</evidence>
<dbReference type="InterPro" id="IPR032675">
    <property type="entry name" value="LRR_dom_sf"/>
</dbReference>
<dbReference type="InterPro" id="IPR018222">
    <property type="entry name" value="Nuclear_transport_factor_2_euk"/>
</dbReference>
<dbReference type="Gene3D" id="3.10.450.50">
    <property type="match status" value="1"/>
</dbReference>
<dbReference type="SUPFAM" id="SSF54427">
    <property type="entry name" value="NTF2-like"/>
    <property type="match status" value="1"/>
</dbReference>
<gene>
    <name evidence="11" type="ORF">INT43_005086</name>
</gene>
<feature type="domain" description="TAP-C" evidence="10">
    <location>
        <begin position="699"/>
        <end position="744"/>
    </location>
</feature>
<evidence type="ECO:0000256" key="5">
    <source>
        <dbReference type="ARBA" id="ARBA00022737"/>
    </source>
</evidence>
<feature type="compositionally biased region" description="Low complexity" evidence="8">
    <location>
        <begin position="577"/>
        <end position="613"/>
    </location>
</feature>
<feature type="compositionally biased region" description="Low complexity" evidence="8">
    <location>
        <begin position="621"/>
        <end position="650"/>
    </location>
</feature>
<dbReference type="EMBL" id="JAEPQZ010000014">
    <property type="protein sequence ID" value="KAG2173666.1"/>
    <property type="molecule type" value="Genomic_DNA"/>
</dbReference>
<evidence type="ECO:0000256" key="6">
    <source>
        <dbReference type="ARBA" id="ARBA00022816"/>
    </source>
</evidence>
<dbReference type="Gene3D" id="1.10.8.10">
    <property type="entry name" value="DNA helicase RuvA subunit, C-terminal domain"/>
    <property type="match status" value="1"/>
</dbReference>
<dbReference type="Pfam" id="PF18444">
    <property type="entry name" value="RRM_9"/>
    <property type="match status" value="1"/>
</dbReference>
<feature type="region of interest" description="Disordered" evidence="8">
    <location>
        <begin position="164"/>
        <end position="184"/>
    </location>
</feature>
<dbReference type="SUPFAM" id="SSF52058">
    <property type="entry name" value="L domain-like"/>
    <property type="match status" value="1"/>
</dbReference>
<evidence type="ECO:0000313" key="11">
    <source>
        <dbReference type="EMBL" id="KAG2173666.1"/>
    </source>
</evidence>
<dbReference type="PROSITE" id="PS51450">
    <property type="entry name" value="LRR"/>
    <property type="match status" value="1"/>
</dbReference>
<evidence type="ECO:0008006" key="13">
    <source>
        <dbReference type="Google" id="ProtNLM"/>
    </source>
</evidence>
<sequence>MEIRGRGRGGNSSITSRLSGYNDSSNNSYGDNNNQNYNYNNTQGGGGGYRGRGGRGGNRGRGGRGGGRGGGYNYDGDVQMNPNANSGGGNVEIIVSNYPPGSEHALVEFLKRKSKRQWEPLQTQPLDDGLHLLVQDMNTATAVTRLNGFQFMQNNLSVIVLGDTPTSAPTQHGHQSNRQQSAPVSSLDTLSQFLQQRWSADQRFLNLEKMGLDPLYKRLMHSSSNDFRPALFKLAAETFGDVTTVSLTSNRLRNLQPIAALAEYLPNILNLSLQDNNITNFTDLEPLAGKFNHLNELVLDGNPIKAREVERHGSDITYRSEVTRRFPTLKLLDGVPVAQAIQFDIQAADLEATTKQVQLPARVKGSFFDQDSSRMAANDFLGTFFQTFDGNRSALFNLYDDTALFSVSVSTTFNASKSRNKGGAFNQGHHNQGPPSDWRDISRNLTRNKSLKRRVECLYYGSSAIVQLISTMPPTVHDLSRADNFVTDAWQMSGFSGYPAVLFIKVHGEFREGTAPNSAKYSFDRVFIVGPAGPGSRAQNAGWQYVILSDQWHIRNHSGNRAFQPEPEQPAAPAFGAVQQAPPSFSQPPQQQHIPQQPFGHPQQLSPAQPQAQTFGHQPSFAQPTPQHQAPFAAPPIQQQSQSFSPAPSSYTPPIQPVSQPFTPPSAQPTPPPPVAPPPTPQSSTPVPPSAERPPGLTDQQHMQVMELKQRSGLNYNFALQCLAENDWNSANAMDSYERLKVGP</sequence>
<organism evidence="11 12">
    <name type="scientific">Mortierella isabellina</name>
    <name type="common">Filamentous fungus</name>
    <name type="synonym">Umbelopsis isabellina</name>
    <dbReference type="NCBI Taxonomy" id="91625"/>
    <lineage>
        <taxon>Eukaryota</taxon>
        <taxon>Fungi</taxon>
        <taxon>Fungi incertae sedis</taxon>
        <taxon>Mucoromycota</taxon>
        <taxon>Mucoromycotina</taxon>
        <taxon>Umbelopsidomycetes</taxon>
        <taxon>Umbelopsidales</taxon>
        <taxon>Umbelopsidaceae</taxon>
        <taxon>Umbelopsis</taxon>
    </lineage>
</organism>
<evidence type="ECO:0000256" key="2">
    <source>
        <dbReference type="ARBA" id="ARBA00009285"/>
    </source>
</evidence>
<dbReference type="OrthoDB" id="25872at2759"/>
<dbReference type="GO" id="GO:0016973">
    <property type="term" value="P:poly(A)+ mRNA export from nucleus"/>
    <property type="evidence" value="ECO:0007669"/>
    <property type="project" value="TreeGrafter"/>
</dbReference>
<feature type="region of interest" description="Disordered" evidence="8">
    <location>
        <begin position="420"/>
        <end position="442"/>
    </location>
</feature>
<name>A0A8H7PGR3_MORIS</name>
<dbReference type="Pfam" id="PF03943">
    <property type="entry name" value="TAP_C"/>
    <property type="match status" value="1"/>
</dbReference>
<comment type="subcellular location">
    <subcellularLocation>
        <location evidence="1">Nucleus</location>
    </subcellularLocation>
</comment>
<feature type="region of interest" description="Disordered" evidence="8">
    <location>
        <begin position="577"/>
        <end position="700"/>
    </location>
</feature>
<dbReference type="InterPro" id="IPR005637">
    <property type="entry name" value="TAP_C_dom"/>
</dbReference>
<accession>A0A8H7PGR3</accession>
<evidence type="ECO:0000256" key="8">
    <source>
        <dbReference type="SAM" id="MobiDB-lite"/>
    </source>
</evidence>
<dbReference type="Proteomes" id="UP000654370">
    <property type="component" value="Unassembled WGS sequence"/>
</dbReference>
<dbReference type="GO" id="GO:0003723">
    <property type="term" value="F:RNA binding"/>
    <property type="evidence" value="ECO:0007669"/>
    <property type="project" value="TreeGrafter"/>
</dbReference>
<dbReference type="InterPro" id="IPR032710">
    <property type="entry name" value="NTF2-like_dom_sf"/>
</dbReference>
<dbReference type="SUPFAM" id="SSF46934">
    <property type="entry name" value="UBA-like"/>
    <property type="match status" value="1"/>
</dbReference>
<evidence type="ECO:0000256" key="4">
    <source>
        <dbReference type="ARBA" id="ARBA00022614"/>
    </source>
</evidence>
<dbReference type="Pfam" id="PF22602">
    <property type="entry name" value="NXF_NTF2"/>
    <property type="match status" value="1"/>
</dbReference>
<dbReference type="InterPro" id="IPR001611">
    <property type="entry name" value="Leu-rich_rpt"/>
</dbReference>
<protein>
    <recommendedName>
        <fullName evidence="13">NTF2-like protein</fullName>
    </recommendedName>
</protein>
<dbReference type="PANTHER" id="PTHR10662">
    <property type="entry name" value="NUCLEAR RNA EXPORT FACTOR"/>
    <property type="match status" value="1"/>
</dbReference>
<keyword evidence="12" id="KW-1185">Reference proteome</keyword>
<feature type="region of interest" description="Disordered" evidence="8">
    <location>
        <begin position="1"/>
        <end position="85"/>
    </location>
</feature>
<dbReference type="PROSITE" id="PS51281">
    <property type="entry name" value="TAP_C"/>
    <property type="match status" value="1"/>
</dbReference>
<evidence type="ECO:0000259" key="10">
    <source>
        <dbReference type="PROSITE" id="PS51281"/>
    </source>
</evidence>
<feature type="compositionally biased region" description="Pro residues" evidence="8">
    <location>
        <begin position="662"/>
        <end position="692"/>
    </location>
</feature>
<evidence type="ECO:0000256" key="1">
    <source>
        <dbReference type="ARBA" id="ARBA00004123"/>
    </source>
</evidence>
<feature type="compositionally biased region" description="Gly residues" evidence="8">
    <location>
        <begin position="43"/>
        <end position="73"/>
    </location>
</feature>
<dbReference type="InterPro" id="IPR040736">
    <property type="entry name" value="Mex67_RRM"/>
</dbReference>
<comment type="similarity">
    <text evidence="2">Belongs to the NXF family.</text>
</comment>
<keyword evidence="3" id="KW-0813">Transport</keyword>
<dbReference type="PROSITE" id="PS50177">
    <property type="entry name" value="NTF2_DOMAIN"/>
    <property type="match status" value="1"/>
</dbReference>
<evidence type="ECO:0000313" key="12">
    <source>
        <dbReference type="Proteomes" id="UP000654370"/>
    </source>
</evidence>
<dbReference type="InterPro" id="IPR009060">
    <property type="entry name" value="UBA-like_sf"/>
</dbReference>
<dbReference type="InterPro" id="IPR030217">
    <property type="entry name" value="NXF_fam"/>
</dbReference>
<comment type="caution">
    <text evidence="11">The sequence shown here is derived from an EMBL/GenBank/DDBJ whole genome shotgun (WGS) entry which is preliminary data.</text>
</comment>
<keyword evidence="4" id="KW-0433">Leucine-rich repeat</keyword>
<evidence type="ECO:0000259" key="9">
    <source>
        <dbReference type="PROSITE" id="PS50177"/>
    </source>
</evidence>
<dbReference type="InterPro" id="IPR002075">
    <property type="entry name" value="NTF2_dom"/>
</dbReference>
<feature type="domain" description="NTF2" evidence="9">
    <location>
        <begin position="376"/>
        <end position="554"/>
    </location>
</feature>
<keyword evidence="7" id="KW-0539">Nucleus</keyword>